<protein>
    <submittedName>
        <fullName evidence="2">Uncharacterized protein</fullName>
    </submittedName>
</protein>
<evidence type="ECO:0000256" key="1">
    <source>
        <dbReference type="SAM" id="Phobius"/>
    </source>
</evidence>
<keyword evidence="3" id="KW-1185">Reference proteome</keyword>
<proteinExistence type="predicted"/>
<evidence type="ECO:0000313" key="3">
    <source>
        <dbReference type="Proteomes" id="UP000004367"/>
    </source>
</evidence>
<feature type="transmembrane region" description="Helical" evidence="1">
    <location>
        <begin position="134"/>
        <end position="150"/>
    </location>
</feature>
<dbReference type="RefSeq" id="WP_009481371.1">
    <property type="nucleotide sequence ID" value="NZ_BAFE01000013.1"/>
</dbReference>
<name>H5UP15_9MICO</name>
<organism evidence="2 3">
    <name type="scientific">Mobilicoccus pelagius NBRC 104925</name>
    <dbReference type="NCBI Taxonomy" id="1089455"/>
    <lineage>
        <taxon>Bacteria</taxon>
        <taxon>Bacillati</taxon>
        <taxon>Actinomycetota</taxon>
        <taxon>Actinomycetes</taxon>
        <taxon>Micrococcales</taxon>
        <taxon>Dermatophilaceae</taxon>
        <taxon>Mobilicoccus</taxon>
    </lineage>
</organism>
<reference evidence="2 3" key="1">
    <citation type="submission" date="2012-02" db="EMBL/GenBank/DDBJ databases">
        <title>Whole genome shotgun sequence of Mobilicoccus pelagius NBRC 104925.</title>
        <authorList>
            <person name="Yoshida Y."/>
            <person name="Hosoyama A."/>
            <person name="Tsuchikane K."/>
            <person name="Katsumata H."/>
            <person name="Yamazaki S."/>
            <person name="Fujita N."/>
        </authorList>
    </citation>
    <scope>NUCLEOTIDE SEQUENCE [LARGE SCALE GENOMIC DNA]</scope>
    <source>
        <strain evidence="2 3">NBRC 104925</strain>
    </source>
</reference>
<keyword evidence="1" id="KW-0812">Transmembrane</keyword>
<dbReference type="EMBL" id="BAFE01000013">
    <property type="protein sequence ID" value="GAB47473.1"/>
    <property type="molecule type" value="Genomic_DNA"/>
</dbReference>
<gene>
    <name evidence="2" type="ORF">MOPEL_013_00150</name>
</gene>
<sequence>MTIDPRMPWEIPQDATRFVASALAEGRPAALGRAQRRDGASDEEVSRAHADLVTAIRRLPGYDDGAGLEDLSTAPAGAGWKRWRAVVRRTHADEDTHVVELARAVWIALGSHAYFLTLRERTRSRRAWWEMREWVGWGVTVPAVAVFFALEGDPWGLLPRPAWIVVGVVWVGVVRLAYRARCASLERRHLERPYF</sequence>
<keyword evidence="1" id="KW-0472">Membrane</keyword>
<feature type="transmembrane region" description="Helical" evidence="1">
    <location>
        <begin position="162"/>
        <end position="178"/>
    </location>
</feature>
<accession>H5UP15</accession>
<dbReference type="OrthoDB" id="4546548at2"/>
<dbReference type="AlphaFoldDB" id="H5UP15"/>
<comment type="caution">
    <text evidence="2">The sequence shown here is derived from an EMBL/GenBank/DDBJ whole genome shotgun (WGS) entry which is preliminary data.</text>
</comment>
<evidence type="ECO:0000313" key="2">
    <source>
        <dbReference type="EMBL" id="GAB47473.1"/>
    </source>
</evidence>
<dbReference type="eggNOG" id="ENOG502ZIZY">
    <property type="taxonomic scope" value="Bacteria"/>
</dbReference>
<dbReference type="Proteomes" id="UP000004367">
    <property type="component" value="Unassembled WGS sequence"/>
</dbReference>
<keyword evidence="1" id="KW-1133">Transmembrane helix</keyword>